<evidence type="ECO:0000256" key="3">
    <source>
        <dbReference type="ARBA" id="ARBA00022729"/>
    </source>
</evidence>
<dbReference type="PIRSF" id="PIRSF002741">
    <property type="entry name" value="MppA"/>
    <property type="match status" value="1"/>
</dbReference>
<dbReference type="GO" id="GO:1904680">
    <property type="term" value="F:peptide transmembrane transporter activity"/>
    <property type="evidence" value="ECO:0007669"/>
    <property type="project" value="TreeGrafter"/>
</dbReference>
<dbReference type="GO" id="GO:0030288">
    <property type="term" value="C:outer membrane-bounded periplasmic space"/>
    <property type="evidence" value="ECO:0007669"/>
    <property type="project" value="TreeGrafter"/>
</dbReference>
<dbReference type="InterPro" id="IPR000914">
    <property type="entry name" value="SBP_5_dom"/>
</dbReference>
<dbReference type="PANTHER" id="PTHR30290:SF64">
    <property type="entry name" value="ABC TRANSPORTER PERIPLASMIC BINDING PROTEIN"/>
    <property type="match status" value="1"/>
</dbReference>
<dbReference type="CDD" id="cd08497">
    <property type="entry name" value="MbnE-like"/>
    <property type="match status" value="1"/>
</dbReference>
<reference evidence="5 6" key="1">
    <citation type="submission" date="2019-03" db="EMBL/GenBank/DDBJ databases">
        <title>Genomic Encyclopedia of Type Strains, Phase IV (KMG-IV): sequencing the most valuable type-strain genomes for metagenomic binning, comparative biology and taxonomic classification.</title>
        <authorList>
            <person name="Goeker M."/>
        </authorList>
    </citation>
    <scope>NUCLEOTIDE SEQUENCE [LARGE SCALE GENOMIC DNA]</scope>
    <source>
        <strain evidence="5 6">DSM 102969</strain>
    </source>
</reference>
<dbReference type="RefSeq" id="WP_126540307.1">
    <property type="nucleotide sequence ID" value="NZ_BSPM01000002.1"/>
</dbReference>
<sequence length="632" mass="69634">MRRRTIDLSAGAVSRRSVLAGLGVAGLAAAASLPPFGRALAAAGRRHGLSIFGDLKYPADFTRFAYANPDAPKGGRLPFTVPNWYFNQDPQGFDTLNGFVIKGSAAPRVELCFDALMVRALDEPDAVYGLLAEAVEVSEDGTTYTFHLRPDARFHDGSALTAEDVAFSYNLLKAKGHPNLADGLREMANAEAIDAGIVELSFTGRQSLSAPLEATGFPVFSKAWWDGRDFGAATLEPILGSGPYKVGRFDQHAFVEYERVPDWWAKDLPVSRGQYNFDVVRVEFYKERQAAFEAFKKGETLLREEFVSKTWATEYDFPAIRDGRVKREEIAAEANPSMQGWFFNLRRGKFADPRTREAIGLAFDFEWTNKNLFFGAYARQTSFFQKSDFAADGPPSPAEAVLLESFRADLPAGVFGPAVSPPVADGSGRDRTLLRRAAELLAAAGWTRDGEVLRDRAGAALTLEFLIESTVYERVLTPYVRNLRSIGVDASVRLVDSSQYQRRTQDFDFDVIGRAFSMSPTPIESLDGFFHSRLANQPGSYNVSGIAVPAIDALIARAGQVKHRGELVDVVRAIDRVLRALHVWVPNWYSSTHRVAVWDVFGRPAEKPAYGFPVESTWWIDADKAAALGKGG</sequence>
<dbReference type="GO" id="GO:0042884">
    <property type="term" value="P:microcin transport"/>
    <property type="evidence" value="ECO:0007669"/>
    <property type="project" value="TreeGrafter"/>
</dbReference>
<evidence type="ECO:0000313" key="5">
    <source>
        <dbReference type="EMBL" id="TDP84294.1"/>
    </source>
</evidence>
<dbReference type="EMBL" id="SNXY01000008">
    <property type="protein sequence ID" value="TDP84294.1"/>
    <property type="molecule type" value="Genomic_DNA"/>
</dbReference>
<keyword evidence="3" id="KW-0732">Signal</keyword>
<gene>
    <name evidence="5" type="ORF">EDD54_2900</name>
</gene>
<dbReference type="OrthoDB" id="9803988at2"/>
<dbReference type="InterPro" id="IPR039424">
    <property type="entry name" value="SBP_5"/>
</dbReference>
<organism evidence="5 6">
    <name type="scientific">Oharaeibacter diazotrophicus</name>
    <dbReference type="NCBI Taxonomy" id="1920512"/>
    <lineage>
        <taxon>Bacteria</taxon>
        <taxon>Pseudomonadati</taxon>
        <taxon>Pseudomonadota</taxon>
        <taxon>Alphaproteobacteria</taxon>
        <taxon>Hyphomicrobiales</taxon>
        <taxon>Pleomorphomonadaceae</taxon>
        <taxon>Oharaeibacter</taxon>
    </lineage>
</organism>
<dbReference type="GO" id="GO:0043190">
    <property type="term" value="C:ATP-binding cassette (ABC) transporter complex"/>
    <property type="evidence" value="ECO:0007669"/>
    <property type="project" value="InterPro"/>
</dbReference>
<dbReference type="PANTHER" id="PTHR30290">
    <property type="entry name" value="PERIPLASMIC BINDING COMPONENT OF ABC TRANSPORTER"/>
    <property type="match status" value="1"/>
</dbReference>
<dbReference type="PROSITE" id="PS51318">
    <property type="entry name" value="TAT"/>
    <property type="match status" value="1"/>
</dbReference>
<dbReference type="AlphaFoldDB" id="A0A4R6RDU3"/>
<feature type="domain" description="Solute-binding protein family 5" evidence="4">
    <location>
        <begin position="127"/>
        <end position="533"/>
    </location>
</feature>
<comment type="caution">
    <text evidence="5">The sequence shown here is derived from an EMBL/GenBank/DDBJ whole genome shotgun (WGS) entry which is preliminary data.</text>
</comment>
<accession>A0A4R6RDU3</accession>
<evidence type="ECO:0000256" key="2">
    <source>
        <dbReference type="ARBA" id="ARBA00005695"/>
    </source>
</evidence>
<dbReference type="InterPro" id="IPR030678">
    <property type="entry name" value="Peptide/Ni-bd"/>
</dbReference>
<proteinExistence type="inferred from homology"/>
<dbReference type="Gene3D" id="3.40.190.10">
    <property type="entry name" value="Periplasmic binding protein-like II"/>
    <property type="match status" value="1"/>
</dbReference>
<keyword evidence="6" id="KW-1185">Reference proteome</keyword>
<evidence type="ECO:0000313" key="6">
    <source>
        <dbReference type="Proteomes" id="UP000294547"/>
    </source>
</evidence>
<dbReference type="Gene3D" id="3.10.105.10">
    <property type="entry name" value="Dipeptide-binding Protein, Domain 3"/>
    <property type="match status" value="1"/>
</dbReference>
<dbReference type="Proteomes" id="UP000294547">
    <property type="component" value="Unassembled WGS sequence"/>
</dbReference>
<comment type="subcellular location">
    <subcellularLocation>
        <location evidence="1">Periplasm</location>
    </subcellularLocation>
</comment>
<dbReference type="GO" id="GO:0015833">
    <property type="term" value="P:peptide transport"/>
    <property type="evidence" value="ECO:0007669"/>
    <property type="project" value="TreeGrafter"/>
</dbReference>
<dbReference type="Pfam" id="PF00496">
    <property type="entry name" value="SBP_bac_5"/>
    <property type="match status" value="1"/>
</dbReference>
<comment type="similarity">
    <text evidence="2">Belongs to the bacterial solute-binding protein 5 family.</text>
</comment>
<evidence type="ECO:0000259" key="4">
    <source>
        <dbReference type="Pfam" id="PF00496"/>
    </source>
</evidence>
<dbReference type="SUPFAM" id="SSF53850">
    <property type="entry name" value="Periplasmic binding protein-like II"/>
    <property type="match status" value="1"/>
</dbReference>
<dbReference type="InterPro" id="IPR006311">
    <property type="entry name" value="TAT_signal"/>
</dbReference>
<evidence type="ECO:0000256" key="1">
    <source>
        <dbReference type="ARBA" id="ARBA00004418"/>
    </source>
</evidence>
<protein>
    <submittedName>
        <fullName evidence="5">Microcin C transport system substrate-binding protein</fullName>
    </submittedName>
</protein>
<name>A0A4R6RDU3_9HYPH</name>